<comment type="similarity">
    <text evidence="1 2">Belongs to the iron/ascorbate-dependent oxidoreductase family.</text>
</comment>
<dbReference type="GO" id="GO:0044283">
    <property type="term" value="P:small molecule biosynthetic process"/>
    <property type="evidence" value="ECO:0007669"/>
    <property type="project" value="UniProtKB-ARBA"/>
</dbReference>
<dbReference type="Pfam" id="PF03171">
    <property type="entry name" value="2OG-FeII_Oxy"/>
    <property type="match status" value="1"/>
</dbReference>
<dbReference type="OrthoDB" id="288590at2759"/>
<evidence type="ECO:0000313" key="5">
    <source>
        <dbReference type="Proteomes" id="UP000019484"/>
    </source>
</evidence>
<evidence type="ECO:0000256" key="2">
    <source>
        <dbReference type="RuleBase" id="RU003682"/>
    </source>
</evidence>
<dbReference type="Pfam" id="PF14226">
    <property type="entry name" value="DIOX_N"/>
    <property type="match status" value="1"/>
</dbReference>
<accession>W9YEW9</accession>
<gene>
    <name evidence="4" type="ORF">A1O1_04519</name>
</gene>
<dbReference type="Gene3D" id="2.60.120.330">
    <property type="entry name" value="B-lactam Antibiotic, Isopenicillin N Synthase, Chain"/>
    <property type="match status" value="1"/>
</dbReference>
<feature type="domain" description="Fe2OG dioxygenase" evidence="3">
    <location>
        <begin position="191"/>
        <end position="302"/>
    </location>
</feature>
<dbReference type="EMBL" id="AMWN01000003">
    <property type="protein sequence ID" value="EXJ91407.1"/>
    <property type="molecule type" value="Genomic_DNA"/>
</dbReference>
<comment type="caution">
    <text evidence="4">The sequence shown here is derived from an EMBL/GenBank/DDBJ whole genome shotgun (WGS) entry which is preliminary data.</text>
</comment>
<organism evidence="4 5">
    <name type="scientific">Capronia coronata CBS 617.96</name>
    <dbReference type="NCBI Taxonomy" id="1182541"/>
    <lineage>
        <taxon>Eukaryota</taxon>
        <taxon>Fungi</taxon>
        <taxon>Dikarya</taxon>
        <taxon>Ascomycota</taxon>
        <taxon>Pezizomycotina</taxon>
        <taxon>Eurotiomycetes</taxon>
        <taxon>Chaetothyriomycetidae</taxon>
        <taxon>Chaetothyriales</taxon>
        <taxon>Herpotrichiellaceae</taxon>
        <taxon>Capronia</taxon>
    </lineage>
</organism>
<evidence type="ECO:0000256" key="1">
    <source>
        <dbReference type="ARBA" id="ARBA00008056"/>
    </source>
</evidence>
<proteinExistence type="inferred from homology"/>
<dbReference type="AlphaFoldDB" id="W9YEW9"/>
<evidence type="ECO:0000313" key="4">
    <source>
        <dbReference type="EMBL" id="EXJ91407.1"/>
    </source>
</evidence>
<dbReference type="GO" id="GO:0016491">
    <property type="term" value="F:oxidoreductase activity"/>
    <property type="evidence" value="ECO:0007669"/>
    <property type="project" value="UniProtKB-KW"/>
</dbReference>
<dbReference type="STRING" id="1182541.W9YEW9"/>
<evidence type="ECO:0000259" key="3">
    <source>
        <dbReference type="PROSITE" id="PS51471"/>
    </source>
</evidence>
<name>W9YEW9_9EURO</name>
<dbReference type="GO" id="GO:0046872">
    <property type="term" value="F:metal ion binding"/>
    <property type="evidence" value="ECO:0007669"/>
    <property type="project" value="UniProtKB-KW"/>
</dbReference>
<reference evidence="4 5" key="1">
    <citation type="submission" date="2013-03" db="EMBL/GenBank/DDBJ databases">
        <title>The Genome Sequence of Capronia coronata CBS 617.96.</title>
        <authorList>
            <consortium name="The Broad Institute Genomics Platform"/>
            <person name="Cuomo C."/>
            <person name="de Hoog S."/>
            <person name="Gorbushina A."/>
            <person name="Walker B."/>
            <person name="Young S.K."/>
            <person name="Zeng Q."/>
            <person name="Gargeya S."/>
            <person name="Fitzgerald M."/>
            <person name="Haas B."/>
            <person name="Abouelleil A."/>
            <person name="Allen A.W."/>
            <person name="Alvarado L."/>
            <person name="Arachchi H.M."/>
            <person name="Berlin A.M."/>
            <person name="Chapman S.B."/>
            <person name="Gainer-Dewar J."/>
            <person name="Goldberg J."/>
            <person name="Griggs A."/>
            <person name="Gujja S."/>
            <person name="Hansen M."/>
            <person name="Howarth C."/>
            <person name="Imamovic A."/>
            <person name="Ireland A."/>
            <person name="Larimer J."/>
            <person name="McCowan C."/>
            <person name="Murphy C."/>
            <person name="Pearson M."/>
            <person name="Poon T.W."/>
            <person name="Priest M."/>
            <person name="Roberts A."/>
            <person name="Saif S."/>
            <person name="Shea T."/>
            <person name="Sisk P."/>
            <person name="Sykes S."/>
            <person name="Wortman J."/>
            <person name="Nusbaum C."/>
            <person name="Birren B."/>
        </authorList>
    </citation>
    <scope>NUCLEOTIDE SEQUENCE [LARGE SCALE GENOMIC DNA]</scope>
    <source>
        <strain evidence="4 5">CBS 617.96</strain>
    </source>
</reference>
<dbReference type="PANTHER" id="PTHR47990">
    <property type="entry name" value="2-OXOGLUTARATE (2OG) AND FE(II)-DEPENDENT OXYGENASE SUPERFAMILY PROTEIN-RELATED"/>
    <property type="match status" value="1"/>
</dbReference>
<dbReference type="Proteomes" id="UP000019484">
    <property type="component" value="Unassembled WGS sequence"/>
</dbReference>
<keyword evidence="5" id="KW-1185">Reference proteome</keyword>
<dbReference type="RefSeq" id="XP_007723601.1">
    <property type="nucleotide sequence ID" value="XM_007725411.1"/>
</dbReference>
<keyword evidence="2" id="KW-0408">Iron</keyword>
<dbReference type="GeneID" id="19159400"/>
<dbReference type="InterPro" id="IPR050231">
    <property type="entry name" value="Iron_ascorbate_oxido_reductase"/>
</dbReference>
<dbReference type="HOGENOM" id="CLU_010119_6_3_1"/>
<dbReference type="InterPro" id="IPR027443">
    <property type="entry name" value="IPNS-like_sf"/>
</dbReference>
<dbReference type="InterPro" id="IPR044861">
    <property type="entry name" value="IPNS-like_FE2OG_OXY"/>
</dbReference>
<dbReference type="InterPro" id="IPR026992">
    <property type="entry name" value="DIOX_N"/>
</dbReference>
<keyword evidence="2" id="KW-0479">Metal-binding</keyword>
<protein>
    <recommendedName>
        <fullName evidence="3">Fe2OG dioxygenase domain-containing protein</fullName>
    </recommendedName>
</protein>
<dbReference type="InterPro" id="IPR005123">
    <property type="entry name" value="Oxoglu/Fe-dep_dioxygenase_dom"/>
</dbReference>
<dbReference type="SUPFAM" id="SSF51197">
    <property type="entry name" value="Clavaminate synthase-like"/>
    <property type="match status" value="1"/>
</dbReference>
<dbReference type="eggNOG" id="KOG0143">
    <property type="taxonomic scope" value="Eukaryota"/>
</dbReference>
<keyword evidence="2" id="KW-0560">Oxidoreductase</keyword>
<sequence length="344" mass="37177">MGSLAKPDTKSTHLVPIIDISPFLGDPKSAEAGAVIEAVRQACTTSGFFAITGHGLSESLQQNLLAASQRFFSLDLAEKKKLDAAQTVGRRGYDVLATQSYHANVRPDLKEGFYIGHDLPAEDPQVQAGRFFMGPNVWPDGSVLPADQFRAPVEAYFNAVHALSLKVLKLVACTLPHGAGVFDEFTAGDHTVTVLRLLHYPPALPGVASRSQQRPQQQQLGAGAHTDFGAITLLLQDDHAGLEVLDPKTDAFVPVDPIPSALVFNVGDMLSVWTDGQYKSSVHRVINKAPTDRYSAAFFYDGALNCPLTPLHQGGKVDEGQDVLTVEKHLLRRITESYGQTGKK</sequence>
<dbReference type="PROSITE" id="PS51471">
    <property type="entry name" value="FE2OG_OXY"/>
    <property type="match status" value="1"/>
</dbReference>